<evidence type="ECO:0000313" key="3">
    <source>
        <dbReference type="Proteomes" id="UP001595859"/>
    </source>
</evidence>
<accession>A0ABV9S656</accession>
<evidence type="ECO:0000313" key="2">
    <source>
        <dbReference type="EMBL" id="MFC4855001.1"/>
    </source>
</evidence>
<feature type="compositionally biased region" description="Pro residues" evidence="1">
    <location>
        <begin position="56"/>
        <end position="83"/>
    </location>
</feature>
<keyword evidence="3" id="KW-1185">Reference proteome</keyword>
<evidence type="ECO:0008006" key="4">
    <source>
        <dbReference type="Google" id="ProtNLM"/>
    </source>
</evidence>
<gene>
    <name evidence="2" type="ORF">ACFPCV_15965</name>
</gene>
<feature type="region of interest" description="Disordered" evidence="1">
    <location>
        <begin position="31"/>
        <end position="84"/>
    </location>
</feature>
<reference evidence="3" key="1">
    <citation type="journal article" date="2019" name="Int. J. Syst. Evol. Microbiol.">
        <title>The Global Catalogue of Microorganisms (GCM) 10K type strain sequencing project: providing services to taxonomists for standard genome sequencing and annotation.</title>
        <authorList>
            <consortium name="The Broad Institute Genomics Platform"/>
            <consortium name="The Broad Institute Genome Sequencing Center for Infectious Disease"/>
            <person name="Wu L."/>
            <person name="Ma J."/>
        </authorList>
    </citation>
    <scope>NUCLEOTIDE SEQUENCE [LARGE SCALE GENOMIC DNA]</scope>
    <source>
        <strain evidence="3">ZS-22-S1</strain>
    </source>
</reference>
<dbReference type="EMBL" id="JBHSIS010000007">
    <property type="protein sequence ID" value="MFC4855001.1"/>
    <property type="molecule type" value="Genomic_DNA"/>
</dbReference>
<feature type="compositionally biased region" description="Low complexity" evidence="1">
    <location>
        <begin position="42"/>
        <end position="55"/>
    </location>
</feature>
<comment type="caution">
    <text evidence="2">The sequence shown here is derived from an EMBL/GenBank/DDBJ whole genome shotgun (WGS) entry which is preliminary data.</text>
</comment>
<dbReference type="Proteomes" id="UP001595859">
    <property type="component" value="Unassembled WGS sequence"/>
</dbReference>
<name>A0ABV9S656_9PSEU</name>
<dbReference type="RefSeq" id="WP_378056957.1">
    <property type="nucleotide sequence ID" value="NZ_JBHSIS010000007.1"/>
</dbReference>
<proteinExistence type="predicted"/>
<protein>
    <recommendedName>
        <fullName evidence="4">Serine/threonine protein kinase</fullName>
    </recommendedName>
</protein>
<organism evidence="2 3">
    <name type="scientific">Actinophytocola glycyrrhizae</name>
    <dbReference type="NCBI Taxonomy" id="2044873"/>
    <lineage>
        <taxon>Bacteria</taxon>
        <taxon>Bacillati</taxon>
        <taxon>Actinomycetota</taxon>
        <taxon>Actinomycetes</taxon>
        <taxon>Pseudonocardiales</taxon>
        <taxon>Pseudonocardiaceae</taxon>
    </lineage>
</organism>
<evidence type="ECO:0000256" key="1">
    <source>
        <dbReference type="SAM" id="MobiDB-lite"/>
    </source>
</evidence>
<sequence>MAQRGPLVTAVVVVGGLVGLMTANASGGLVTAGNTTPDQENVAATGTTAPVTTTEPPAPPVTTTEPPPPPASTTTEPPAPRKPAFPAEAVYAGRAADSPLAIAVAVKGDEAAAYLCDGANVESWLKGTASEGTLELKSKDGATTLTGELVGANLNGTITVAGQPQQFSIAPASAPAGLYRGDGDATTLGWILLPDGTQVGIARSASGTAPAPPLDPAKGAVTVRGERVGAEKVSGQTRFG</sequence>